<protein>
    <submittedName>
        <fullName evidence="7">Carbohydrate kinase</fullName>
        <ecNumber evidence="7">2.7.1.-</ecNumber>
    </submittedName>
</protein>
<dbReference type="PANTHER" id="PTHR43085">
    <property type="entry name" value="HEXOKINASE FAMILY MEMBER"/>
    <property type="match status" value="1"/>
</dbReference>
<evidence type="ECO:0000259" key="6">
    <source>
        <dbReference type="Pfam" id="PF00294"/>
    </source>
</evidence>
<keyword evidence="5" id="KW-0067">ATP-binding</keyword>
<feature type="domain" description="Carbohydrate kinase PfkB" evidence="6">
    <location>
        <begin position="2"/>
        <end position="301"/>
    </location>
</feature>
<evidence type="ECO:0000256" key="1">
    <source>
        <dbReference type="ARBA" id="ARBA00010688"/>
    </source>
</evidence>
<evidence type="ECO:0000313" key="8">
    <source>
        <dbReference type="Proteomes" id="UP001477672"/>
    </source>
</evidence>
<evidence type="ECO:0000256" key="5">
    <source>
        <dbReference type="ARBA" id="ARBA00022840"/>
    </source>
</evidence>
<dbReference type="Gene3D" id="3.40.1190.20">
    <property type="match status" value="1"/>
</dbReference>
<dbReference type="InterPro" id="IPR011611">
    <property type="entry name" value="PfkB_dom"/>
</dbReference>
<dbReference type="Pfam" id="PF00294">
    <property type="entry name" value="PfkB"/>
    <property type="match status" value="1"/>
</dbReference>
<keyword evidence="4 7" id="KW-0418">Kinase</keyword>
<organism evidence="7 8">
    <name type="scientific">Ruthenibacterium intestinale</name>
    <dbReference type="NCBI Taxonomy" id="3133163"/>
    <lineage>
        <taxon>Bacteria</taxon>
        <taxon>Bacillati</taxon>
        <taxon>Bacillota</taxon>
        <taxon>Clostridia</taxon>
        <taxon>Eubacteriales</taxon>
        <taxon>Oscillospiraceae</taxon>
        <taxon>Ruthenibacterium</taxon>
    </lineage>
</organism>
<proteinExistence type="inferred from homology"/>
<keyword evidence="2 7" id="KW-0808">Transferase</keyword>
<gene>
    <name evidence="7" type="ORF">WMO24_12510</name>
</gene>
<dbReference type="GO" id="GO:0016301">
    <property type="term" value="F:kinase activity"/>
    <property type="evidence" value="ECO:0007669"/>
    <property type="project" value="UniProtKB-KW"/>
</dbReference>
<evidence type="ECO:0000313" key="7">
    <source>
        <dbReference type="EMBL" id="MEQ2521245.1"/>
    </source>
</evidence>
<keyword evidence="8" id="KW-1185">Reference proteome</keyword>
<evidence type="ECO:0000256" key="2">
    <source>
        <dbReference type="ARBA" id="ARBA00022679"/>
    </source>
</evidence>
<dbReference type="Proteomes" id="UP001477672">
    <property type="component" value="Unassembled WGS sequence"/>
</dbReference>
<name>A0ABV1GHD0_9FIRM</name>
<keyword evidence="3" id="KW-0547">Nucleotide-binding</keyword>
<dbReference type="EMBL" id="JBBMFA010000104">
    <property type="protein sequence ID" value="MEQ2521245.1"/>
    <property type="molecule type" value="Genomic_DNA"/>
</dbReference>
<dbReference type="SUPFAM" id="SSF53613">
    <property type="entry name" value="Ribokinase-like"/>
    <property type="match status" value="1"/>
</dbReference>
<sequence length="313" mass="33935">MKVFSVGEMLIDFLPGSEAGTYVRKAGGAPANAAIALARQGCDTSFCGMLGNDDFGRFLLETLRENNVTPVVRLTDEAVTTMAFVTLDEQGDRSFTFARKPGADMLLTREQVQCDAFEQAQLIHAGSCSLSKGSARDATVYALSQGHADGKLISFDVNYRNVMWDNDEQVAARAVREILPFVDFLKISEEEAGMLGGEAQIPSVMEQYEISVVVETLGAQGVRCYWNGRQLELSGLQAACVDATGAGDAFWGAFLAALSRAEVTATAQLTETLLWEALRAGNIAGWLCVQKKGAIESLPTRAQVEHYLHQMYP</sequence>
<dbReference type="EC" id="2.7.1.-" evidence="7"/>
<reference evidence="7 8" key="1">
    <citation type="submission" date="2024-03" db="EMBL/GenBank/DDBJ databases">
        <title>Human intestinal bacterial collection.</title>
        <authorList>
            <person name="Pauvert C."/>
            <person name="Hitch T.C.A."/>
            <person name="Clavel T."/>
        </authorList>
    </citation>
    <scope>NUCLEOTIDE SEQUENCE [LARGE SCALE GENOMIC DNA]</scope>
    <source>
        <strain evidence="7 8">CLA-JM-H11</strain>
    </source>
</reference>
<dbReference type="InterPro" id="IPR002139">
    <property type="entry name" value="Ribo/fructo_kinase"/>
</dbReference>
<comment type="similarity">
    <text evidence="1">Belongs to the carbohydrate kinase PfkB family.</text>
</comment>
<dbReference type="InterPro" id="IPR050306">
    <property type="entry name" value="PfkB_Carbo_kinase"/>
</dbReference>
<dbReference type="RefSeq" id="WP_349216754.1">
    <property type="nucleotide sequence ID" value="NZ_JBBMFA010000104.1"/>
</dbReference>
<comment type="caution">
    <text evidence="7">The sequence shown here is derived from an EMBL/GenBank/DDBJ whole genome shotgun (WGS) entry which is preliminary data.</text>
</comment>
<evidence type="ECO:0000256" key="4">
    <source>
        <dbReference type="ARBA" id="ARBA00022777"/>
    </source>
</evidence>
<evidence type="ECO:0000256" key="3">
    <source>
        <dbReference type="ARBA" id="ARBA00022741"/>
    </source>
</evidence>
<dbReference type="CDD" id="cd01167">
    <property type="entry name" value="bac_FRK"/>
    <property type="match status" value="1"/>
</dbReference>
<accession>A0ABV1GHD0</accession>
<dbReference type="PANTHER" id="PTHR43085:SF1">
    <property type="entry name" value="PSEUDOURIDINE KINASE-RELATED"/>
    <property type="match status" value="1"/>
</dbReference>
<dbReference type="PRINTS" id="PR00990">
    <property type="entry name" value="RIBOKINASE"/>
</dbReference>
<dbReference type="InterPro" id="IPR029056">
    <property type="entry name" value="Ribokinase-like"/>
</dbReference>